<dbReference type="Proteomes" id="UP000054321">
    <property type="component" value="Unassembled WGS sequence"/>
</dbReference>
<dbReference type="SUPFAM" id="SSF54427">
    <property type="entry name" value="NTF2-like"/>
    <property type="match status" value="1"/>
</dbReference>
<accession>A0A0C3DXF9</accession>
<evidence type="ECO:0008006" key="3">
    <source>
        <dbReference type="Google" id="ProtNLM"/>
    </source>
</evidence>
<evidence type="ECO:0000313" key="2">
    <source>
        <dbReference type="Proteomes" id="UP000054321"/>
    </source>
</evidence>
<gene>
    <name evidence="1" type="ORF">OIDMADRAFT_139634</name>
</gene>
<reference evidence="1 2" key="1">
    <citation type="submission" date="2014-04" db="EMBL/GenBank/DDBJ databases">
        <authorList>
            <consortium name="DOE Joint Genome Institute"/>
            <person name="Kuo A."/>
            <person name="Martino E."/>
            <person name="Perotto S."/>
            <person name="Kohler A."/>
            <person name="Nagy L.G."/>
            <person name="Floudas D."/>
            <person name="Copeland A."/>
            <person name="Barry K.W."/>
            <person name="Cichocki N."/>
            <person name="Veneault-Fourrey C."/>
            <person name="LaButti K."/>
            <person name="Lindquist E.A."/>
            <person name="Lipzen A."/>
            <person name="Lundell T."/>
            <person name="Morin E."/>
            <person name="Murat C."/>
            <person name="Sun H."/>
            <person name="Tunlid A."/>
            <person name="Henrissat B."/>
            <person name="Grigoriev I.V."/>
            <person name="Hibbett D.S."/>
            <person name="Martin F."/>
            <person name="Nordberg H.P."/>
            <person name="Cantor M.N."/>
            <person name="Hua S.X."/>
        </authorList>
    </citation>
    <scope>NUCLEOTIDE SEQUENCE [LARGE SCALE GENOMIC DNA]</scope>
    <source>
        <strain evidence="1 2">Zn</strain>
    </source>
</reference>
<dbReference type="InParanoid" id="A0A0C3DXF9"/>
<protein>
    <recommendedName>
        <fullName evidence="3">SnoaL-like domain-containing protein</fullName>
    </recommendedName>
</protein>
<sequence length="162" mass="18535">MANYDKLKTLQAKLDTLSSASAPEEFTILGSFFSEDCTTFVASMREYDEPSIGRQATVEKYMEILNLYHVHERRVLSHSTSPDGRTVYCEMKHSVHIFDELLDPFYETVVVVFNEEGLIKELRQYSCRSHIAEIIQAKTGKGPFIELSETRGKKIDNNPCCK</sequence>
<reference evidence="2" key="2">
    <citation type="submission" date="2015-01" db="EMBL/GenBank/DDBJ databases">
        <title>Evolutionary Origins and Diversification of the Mycorrhizal Mutualists.</title>
        <authorList>
            <consortium name="DOE Joint Genome Institute"/>
            <consortium name="Mycorrhizal Genomics Consortium"/>
            <person name="Kohler A."/>
            <person name="Kuo A."/>
            <person name="Nagy L.G."/>
            <person name="Floudas D."/>
            <person name="Copeland A."/>
            <person name="Barry K.W."/>
            <person name="Cichocki N."/>
            <person name="Veneault-Fourrey C."/>
            <person name="LaButti K."/>
            <person name="Lindquist E.A."/>
            <person name="Lipzen A."/>
            <person name="Lundell T."/>
            <person name="Morin E."/>
            <person name="Murat C."/>
            <person name="Riley R."/>
            <person name="Ohm R."/>
            <person name="Sun H."/>
            <person name="Tunlid A."/>
            <person name="Henrissat B."/>
            <person name="Grigoriev I.V."/>
            <person name="Hibbett D.S."/>
            <person name="Martin F."/>
        </authorList>
    </citation>
    <scope>NUCLEOTIDE SEQUENCE [LARGE SCALE GENOMIC DNA]</scope>
    <source>
        <strain evidence="2">Zn</strain>
    </source>
</reference>
<proteinExistence type="predicted"/>
<dbReference type="OrthoDB" id="3775006at2759"/>
<dbReference type="InterPro" id="IPR032710">
    <property type="entry name" value="NTF2-like_dom_sf"/>
</dbReference>
<name>A0A0C3DXF9_OIDMZ</name>
<dbReference type="HOGENOM" id="CLU_1713438_0_0_1"/>
<keyword evidence="2" id="KW-1185">Reference proteome</keyword>
<evidence type="ECO:0000313" key="1">
    <source>
        <dbReference type="EMBL" id="KIN06793.1"/>
    </source>
</evidence>
<dbReference type="EMBL" id="KN832870">
    <property type="protein sequence ID" value="KIN06793.1"/>
    <property type="molecule type" value="Genomic_DNA"/>
</dbReference>
<dbReference type="AlphaFoldDB" id="A0A0C3DXF9"/>
<organism evidence="1 2">
    <name type="scientific">Oidiodendron maius (strain Zn)</name>
    <dbReference type="NCBI Taxonomy" id="913774"/>
    <lineage>
        <taxon>Eukaryota</taxon>
        <taxon>Fungi</taxon>
        <taxon>Dikarya</taxon>
        <taxon>Ascomycota</taxon>
        <taxon>Pezizomycotina</taxon>
        <taxon>Leotiomycetes</taxon>
        <taxon>Leotiomycetes incertae sedis</taxon>
        <taxon>Myxotrichaceae</taxon>
        <taxon>Oidiodendron</taxon>
    </lineage>
</organism>